<feature type="compositionally biased region" description="Acidic residues" evidence="1">
    <location>
        <begin position="8"/>
        <end position="24"/>
    </location>
</feature>
<evidence type="ECO:0000313" key="2">
    <source>
        <dbReference type="EMBL" id="KAL1840873.1"/>
    </source>
</evidence>
<reference evidence="2 3" key="1">
    <citation type="journal article" date="2024" name="Commun. Biol.">
        <title>Comparative genomic analysis of thermophilic fungi reveals convergent evolutionary adaptations and gene losses.</title>
        <authorList>
            <person name="Steindorff A.S."/>
            <person name="Aguilar-Pontes M.V."/>
            <person name="Robinson A.J."/>
            <person name="Andreopoulos B."/>
            <person name="LaButti K."/>
            <person name="Kuo A."/>
            <person name="Mondo S."/>
            <person name="Riley R."/>
            <person name="Otillar R."/>
            <person name="Haridas S."/>
            <person name="Lipzen A."/>
            <person name="Grimwood J."/>
            <person name="Schmutz J."/>
            <person name="Clum A."/>
            <person name="Reid I.D."/>
            <person name="Moisan M.C."/>
            <person name="Butler G."/>
            <person name="Nguyen T.T.M."/>
            <person name="Dewar K."/>
            <person name="Conant G."/>
            <person name="Drula E."/>
            <person name="Henrissat B."/>
            <person name="Hansel C."/>
            <person name="Singer S."/>
            <person name="Hutchinson M.I."/>
            <person name="de Vries R.P."/>
            <person name="Natvig D.O."/>
            <person name="Powell A.J."/>
            <person name="Tsang A."/>
            <person name="Grigoriev I.V."/>
        </authorList>
    </citation>
    <scope>NUCLEOTIDE SEQUENCE [LARGE SCALE GENOMIC DNA]</scope>
    <source>
        <strain evidence="2 3">CBS 620.91</strain>
    </source>
</reference>
<keyword evidence="3" id="KW-1185">Reference proteome</keyword>
<evidence type="ECO:0000313" key="3">
    <source>
        <dbReference type="Proteomes" id="UP001583172"/>
    </source>
</evidence>
<gene>
    <name evidence="2" type="ORF">VTJ49DRAFT_7665</name>
</gene>
<organism evidence="2 3">
    <name type="scientific">Humicola insolens</name>
    <name type="common">Soft-rot fungus</name>
    <dbReference type="NCBI Taxonomy" id="85995"/>
    <lineage>
        <taxon>Eukaryota</taxon>
        <taxon>Fungi</taxon>
        <taxon>Dikarya</taxon>
        <taxon>Ascomycota</taxon>
        <taxon>Pezizomycotina</taxon>
        <taxon>Sordariomycetes</taxon>
        <taxon>Sordariomycetidae</taxon>
        <taxon>Sordariales</taxon>
        <taxon>Chaetomiaceae</taxon>
        <taxon>Mycothermus</taxon>
    </lineage>
</organism>
<comment type="caution">
    <text evidence="2">The sequence shown here is derived from an EMBL/GenBank/DDBJ whole genome shotgun (WGS) entry which is preliminary data.</text>
</comment>
<dbReference type="EMBL" id="JAZGSY010000096">
    <property type="protein sequence ID" value="KAL1840873.1"/>
    <property type="molecule type" value="Genomic_DNA"/>
</dbReference>
<protein>
    <submittedName>
        <fullName evidence="2">Uncharacterized protein</fullName>
    </submittedName>
</protein>
<sequence>MPLLTSNDAEEELTPYDEDEDLEELERAERERDELLTQHWLACLAAANQKVTFPLVIDDPIEPDILAVLGPAAQGQKVDRVSRFGYDVLGTATIAMVTRCELGKVEDHYRLKGQEMETWMVVVDGVERIAYVPPSEAARASTSRPLRLPPYHCFPRL</sequence>
<proteinExistence type="predicted"/>
<evidence type="ECO:0000256" key="1">
    <source>
        <dbReference type="SAM" id="MobiDB-lite"/>
    </source>
</evidence>
<dbReference type="Proteomes" id="UP001583172">
    <property type="component" value="Unassembled WGS sequence"/>
</dbReference>
<name>A0ABR3VHQ8_HUMIN</name>
<feature type="region of interest" description="Disordered" evidence="1">
    <location>
        <begin position="1"/>
        <end position="24"/>
    </location>
</feature>
<accession>A0ABR3VHQ8</accession>